<gene>
    <name evidence="1" type="ORF">HNQ39_003922</name>
</gene>
<organism evidence="1 2">
    <name type="scientific">Armatimonas rosea</name>
    <dbReference type="NCBI Taxonomy" id="685828"/>
    <lineage>
        <taxon>Bacteria</taxon>
        <taxon>Bacillati</taxon>
        <taxon>Armatimonadota</taxon>
        <taxon>Armatimonadia</taxon>
        <taxon>Armatimonadales</taxon>
        <taxon>Armatimonadaceae</taxon>
        <taxon>Armatimonas</taxon>
    </lineage>
</organism>
<evidence type="ECO:0000313" key="2">
    <source>
        <dbReference type="Proteomes" id="UP000520814"/>
    </source>
</evidence>
<sequence length="183" mass="20858">MQLLPEIPTPEELRSVWNEKAWRSYSETELDSVRLPRSLKEFLCWPGIPSALREGVFSEVLRPDLTTTVTILAIEQHQVCSREGYHLGDSLFLEAETGFVYSKQGELFGRDGLYHGIAEGLPQLILYAYLMEEVEATEADGWRTCDTEGAYPPPDTWLEATHGREALLEFLDARIRDSGYFEL</sequence>
<keyword evidence="2" id="KW-1185">Reference proteome</keyword>
<accession>A0A7W9SSW8</accession>
<dbReference type="EMBL" id="JACHGW010000004">
    <property type="protein sequence ID" value="MBB6052101.1"/>
    <property type="molecule type" value="Genomic_DNA"/>
</dbReference>
<proteinExistence type="predicted"/>
<reference evidence="1 2" key="1">
    <citation type="submission" date="2020-08" db="EMBL/GenBank/DDBJ databases">
        <title>Genomic Encyclopedia of Type Strains, Phase IV (KMG-IV): sequencing the most valuable type-strain genomes for metagenomic binning, comparative biology and taxonomic classification.</title>
        <authorList>
            <person name="Goeker M."/>
        </authorList>
    </citation>
    <scope>NUCLEOTIDE SEQUENCE [LARGE SCALE GENOMIC DNA]</scope>
    <source>
        <strain evidence="1 2">DSM 23562</strain>
    </source>
</reference>
<dbReference type="AlphaFoldDB" id="A0A7W9SSW8"/>
<evidence type="ECO:0000313" key="1">
    <source>
        <dbReference type="EMBL" id="MBB6052101.1"/>
    </source>
</evidence>
<protein>
    <submittedName>
        <fullName evidence="1">Uncharacterized protein</fullName>
    </submittedName>
</protein>
<comment type="caution">
    <text evidence="1">The sequence shown here is derived from an EMBL/GenBank/DDBJ whole genome shotgun (WGS) entry which is preliminary data.</text>
</comment>
<name>A0A7W9SSW8_ARMRO</name>
<dbReference type="RefSeq" id="WP_184200494.1">
    <property type="nucleotide sequence ID" value="NZ_JACHGW010000004.1"/>
</dbReference>
<dbReference type="Proteomes" id="UP000520814">
    <property type="component" value="Unassembled WGS sequence"/>
</dbReference>